<reference evidence="3 4" key="1">
    <citation type="journal article" date="2012" name="Proc. Natl. Acad. Sci. U.S.A.">
        <title>Comparative genomics of Ceriporiopsis subvermispora and Phanerochaete chrysosporium provide insight into selective ligninolysis.</title>
        <authorList>
            <person name="Fernandez-Fueyo E."/>
            <person name="Ruiz-Duenas F.J."/>
            <person name="Ferreira P."/>
            <person name="Floudas D."/>
            <person name="Hibbett D.S."/>
            <person name="Canessa P."/>
            <person name="Larrondo L.F."/>
            <person name="James T.Y."/>
            <person name="Seelenfreund D."/>
            <person name="Lobos S."/>
            <person name="Polanco R."/>
            <person name="Tello M."/>
            <person name="Honda Y."/>
            <person name="Watanabe T."/>
            <person name="Watanabe T."/>
            <person name="Ryu J.S."/>
            <person name="Kubicek C.P."/>
            <person name="Schmoll M."/>
            <person name="Gaskell J."/>
            <person name="Hammel K.E."/>
            <person name="St John F.J."/>
            <person name="Vanden Wymelenberg A."/>
            <person name="Sabat G."/>
            <person name="Splinter BonDurant S."/>
            <person name="Syed K."/>
            <person name="Yadav J.S."/>
            <person name="Doddapaneni H."/>
            <person name="Subramanian V."/>
            <person name="Lavin J.L."/>
            <person name="Oguiza J.A."/>
            <person name="Perez G."/>
            <person name="Pisabarro A.G."/>
            <person name="Ramirez L."/>
            <person name="Santoyo F."/>
            <person name="Master E."/>
            <person name="Coutinho P.M."/>
            <person name="Henrissat B."/>
            <person name="Lombard V."/>
            <person name="Magnuson J.K."/>
            <person name="Kuees U."/>
            <person name="Hori C."/>
            <person name="Igarashi K."/>
            <person name="Samejima M."/>
            <person name="Held B.W."/>
            <person name="Barry K.W."/>
            <person name="LaButti K.M."/>
            <person name="Lapidus A."/>
            <person name="Lindquist E.A."/>
            <person name="Lucas S.M."/>
            <person name="Riley R."/>
            <person name="Salamov A.A."/>
            <person name="Hoffmeister D."/>
            <person name="Schwenk D."/>
            <person name="Hadar Y."/>
            <person name="Yarden O."/>
            <person name="de Vries R.P."/>
            <person name="Wiebenga A."/>
            <person name="Stenlid J."/>
            <person name="Eastwood D."/>
            <person name="Grigoriev I.V."/>
            <person name="Berka R.M."/>
            <person name="Blanchette R.A."/>
            <person name="Kersten P."/>
            <person name="Martinez A.T."/>
            <person name="Vicuna R."/>
            <person name="Cullen D."/>
        </authorList>
    </citation>
    <scope>NUCLEOTIDE SEQUENCE [LARGE SCALE GENOMIC DNA]</scope>
    <source>
        <strain evidence="3 4">B</strain>
    </source>
</reference>
<name>M2RN19_CERS8</name>
<organism evidence="3 4">
    <name type="scientific">Ceriporiopsis subvermispora (strain B)</name>
    <name type="common">White-rot fungus</name>
    <name type="synonym">Gelatoporia subvermispora</name>
    <dbReference type="NCBI Taxonomy" id="914234"/>
    <lineage>
        <taxon>Eukaryota</taxon>
        <taxon>Fungi</taxon>
        <taxon>Dikarya</taxon>
        <taxon>Basidiomycota</taxon>
        <taxon>Agaricomycotina</taxon>
        <taxon>Agaricomycetes</taxon>
        <taxon>Polyporales</taxon>
        <taxon>Gelatoporiaceae</taxon>
        <taxon>Gelatoporia</taxon>
    </lineage>
</organism>
<gene>
    <name evidence="3" type="ORF">CERSUDRAFT_92358</name>
</gene>
<evidence type="ECO:0000313" key="3">
    <source>
        <dbReference type="EMBL" id="EMD39867.1"/>
    </source>
</evidence>
<dbReference type="InterPro" id="IPR011320">
    <property type="entry name" value="RNase_H1_N"/>
</dbReference>
<protein>
    <recommendedName>
        <fullName evidence="2">Ribonuclease H1 N-terminal domain-containing protein</fullName>
    </recommendedName>
</protein>
<dbReference type="SUPFAM" id="SSF55658">
    <property type="entry name" value="L9 N-domain-like"/>
    <property type="match status" value="1"/>
</dbReference>
<accession>M2RN19</accession>
<dbReference type="OrthoDB" id="3254429at2759"/>
<sequence>MAEAGASADVIDGQRGGVDMLAESLQLALLLESEDDDQSINWADHSLPQEHSSPPSPVGRPSPNPSPTSDCTFTSERDSKPFSLPTSPPARIRHVVVDLGDLPAIIPEHHFPAHSYSGAPFTDTIAQRRYAASRLAEEDDCPPRYAAIVPGVLTMKTPYWYEAASLARGGSNTFVYKLRKCGIRSDWPLFVKEVTAPPVCEAYVVMCGRGPGVYTDWDDVVEATHRFSCAIFKGYPTLDAAEDVFDQIDARDALYHYPLNHYRTVVSDDWTPGHNRNYLLIPPSYLHPGVSLVDAGCVVVFRGLQVGVLDCADFVVQVKGAVYNCFLTKEEGLRVYEKAITERQVHQFSYVKLVPPSPPPEHQF</sequence>
<dbReference type="Pfam" id="PF01693">
    <property type="entry name" value="Cauli_VI"/>
    <property type="match status" value="1"/>
</dbReference>
<dbReference type="Gene3D" id="3.40.970.10">
    <property type="entry name" value="Ribonuclease H1, N-terminal domain"/>
    <property type="match status" value="1"/>
</dbReference>
<dbReference type="InterPro" id="IPR037056">
    <property type="entry name" value="RNase_H1_N_sf"/>
</dbReference>
<dbReference type="STRING" id="914234.M2RN19"/>
<feature type="region of interest" description="Disordered" evidence="1">
    <location>
        <begin position="39"/>
        <end position="87"/>
    </location>
</feature>
<evidence type="ECO:0000259" key="2">
    <source>
        <dbReference type="Pfam" id="PF01693"/>
    </source>
</evidence>
<dbReference type="Proteomes" id="UP000016930">
    <property type="component" value="Unassembled WGS sequence"/>
</dbReference>
<keyword evidence="4" id="KW-1185">Reference proteome</keyword>
<dbReference type="AlphaFoldDB" id="M2RN19"/>
<proteinExistence type="predicted"/>
<dbReference type="EMBL" id="KB445793">
    <property type="protein sequence ID" value="EMD39867.1"/>
    <property type="molecule type" value="Genomic_DNA"/>
</dbReference>
<evidence type="ECO:0000313" key="4">
    <source>
        <dbReference type="Proteomes" id="UP000016930"/>
    </source>
</evidence>
<evidence type="ECO:0000256" key="1">
    <source>
        <dbReference type="SAM" id="MobiDB-lite"/>
    </source>
</evidence>
<dbReference type="InterPro" id="IPR009027">
    <property type="entry name" value="Ribosomal_bL9/RNase_H1_N"/>
</dbReference>
<feature type="compositionally biased region" description="Pro residues" evidence="1">
    <location>
        <begin position="54"/>
        <end position="66"/>
    </location>
</feature>
<dbReference type="HOGENOM" id="CLU_760765_0_0_1"/>
<feature type="domain" description="Ribonuclease H1 N-terminal" evidence="2">
    <location>
        <begin position="202"/>
        <end position="243"/>
    </location>
</feature>